<name>A0ABW1EUZ6_9ACTN</name>
<gene>
    <name evidence="1" type="ORF">ACFP0N_11685</name>
</gene>
<dbReference type="EMBL" id="JBHSOD010000010">
    <property type="protein sequence ID" value="MFC5885630.1"/>
    <property type="molecule type" value="Genomic_DNA"/>
</dbReference>
<sequence>MDDELKAIVDAVREVEKLARESVLTPARGGRAPVLREQEATVLDAAASLVEVAREFVDLYYPYRMTTADARGTVNDVRKGLAALAERLRAAGERPGARGA</sequence>
<accession>A0ABW1EUZ6</accession>
<reference evidence="2" key="1">
    <citation type="journal article" date="2019" name="Int. J. Syst. Evol. Microbiol.">
        <title>The Global Catalogue of Microorganisms (GCM) 10K type strain sequencing project: providing services to taxonomists for standard genome sequencing and annotation.</title>
        <authorList>
            <consortium name="The Broad Institute Genomics Platform"/>
            <consortium name="The Broad Institute Genome Sequencing Center for Infectious Disease"/>
            <person name="Wu L."/>
            <person name="Ma J."/>
        </authorList>
    </citation>
    <scope>NUCLEOTIDE SEQUENCE [LARGE SCALE GENOMIC DNA]</scope>
    <source>
        <strain evidence="2">CGMCC 4.1469</strain>
    </source>
</reference>
<comment type="caution">
    <text evidence="1">The sequence shown here is derived from an EMBL/GenBank/DDBJ whole genome shotgun (WGS) entry which is preliminary data.</text>
</comment>
<proteinExistence type="predicted"/>
<keyword evidence="2" id="KW-1185">Reference proteome</keyword>
<evidence type="ECO:0000313" key="1">
    <source>
        <dbReference type="EMBL" id="MFC5885630.1"/>
    </source>
</evidence>
<dbReference type="Proteomes" id="UP001596067">
    <property type="component" value="Unassembled WGS sequence"/>
</dbReference>
<protein>
    <submittedName>
        <fullName evidence="1">Uncharacterized protein</fullName>
    </submittedName>
</protein>
<evidence type="ECO:0000313" key="2">
    <source>
        <dbReference type="Proteomes" id="UP001596067"/>
    </source>
</evidence>
<organism evidence="1 2">
    <name type="scientific">Kitasatospora aburaviensis</name>
    <dbReference type="NCBI Taxonomy" id="67265"/>
    <lineage>
        <taxon>Bacteria</taxon>
        <taxon>Bacillati</taxon>
        <taxon>Actinomycetota</taxon>
        <taxon>Actinomycetes</taxon>
        <taxon>Kitasatosporales</taxon>
        <taxon>Streptomycetaceae</taxon>
        <taxon>Kitasatospora</taxon>
    </lineage>
</organism>
<dbReference type="RefSeq" id="WP_313761789.1">
    <property type="nucleotide sequence ID" value="NZ_BAAAVH010000049.1"/>
</dbReference>